<evidence type="ECO:0000256" key="1">
    <source>
        <dbReference type="ARBA" id="ARBA00009375"/>
    </source>
</evidence>
<dbReference type="PANTHER" id="PTHR11142:SF0">
    <property type="entry name" value="TRNA PSEUDOURIDINE SYNTHASE-LIKE 1"/>
    <property type="match status" value="1"/>
</dbReference>
<accession>A0A851HK66</accession>
<name>A0A851HK66_9MOLU</name>
<dbReference type="SUPFAM" id="SSF55120">
    <property type="entry name" value="Pseudouridine synthase"/>
    <property type="match status" value="1"/>
</dbReference>
<comment type="catalytic activity">
    <reaction evidence="4 7">
        <text>uridine(38/39/40) in tRNA = pseudouridine(38/39/40) in tRNA</text>
        <dbReference type="Rhea" id="RHEA:22376"/>
        <dbReference type="Rhea" id="RHEA-COMP:10085"/>
        <dbReference type="Rhea" id="RHEA-COMP:10087"/>
        <dbReference type="ChEBI" id="CHEBI:65314"/>
        <dbReference type="ChEBI" id="CHEBI:65315"/>
        <dbReference type="EC" id="5.4.99.12"/>
    </reaction>
</comment>
<evidence type="ECO:0000256" key="3">
    <source>
        <dbReference type="ARBA" id="ARBA00023235"/>
    </source>
</evidence>
<dbReference type="RefSeq" id="WP_178734222.1">
    <property type="nucleotide sequence ID" value="NZ_JABUOH010000047.1"/>
</dbReference>
<dbReference type="Pfam" id="PF01416">
    <property type="entry name" value="PseudoU_synth_1"/>
    <property type="match status" value="2"/>
</dbReference>
<dbReference type="GO" id="GO:0160147">
    <property type="term" value="F:tRNA pseudouridine(38-40) synthase activity"/>
    <property type="evidence" value="ECO:0007669"/>
    <property type="project" value="UniProtKB-EC"/>
</dbReference>
<dbReference type="GO" id="GO:0003723">
    <property type="term" value="F:RNA binding"/>
    <property type="evidence" value="ECO:0007669"/>
    <property type="project" value="InterPro"/>
</dbReference>
<evidence type="ECO:0000313" key="9">
    <source>
        <dbReference type="EMBL" id="NWN45829.1"/>
    </source>
</evidence>
<evidence type="ECO:0000256" key="2">
    <source>
        <dbReference type="ARBA" id="ARBA00022694"/>
    </source>
</evidence>
<comment type="caution">
    <text evidence="9">The sequence shown here is derived from an EMBL/GenBank/DDBJ whole genome shotgun (WGS) entry which is preliminary data.</text>
</comment>
<keyword evidence="10" id="KW-1185">Reference proteome</keyword>
<evidence type="ECO:0000256" key="6">
    <source>
        <dbReference type="PIRSR" id="PIRSR001430-2"/>
    </source>
</evidence>
<dbReference type="AlphaFoldDB" id="A0A851HK66"/>
<dbReference type="Proteomes" id="UP000568109">
    <property type="component" value="Unassembled WGS sequence"/>
</dbReference>
<dbReference type="InterPro" id="IPR020094">
    <property type="entry name" value="TruA/RsuA/RluB/E/F_N"/>
</dbReference>
<evidence type="ECO:0000256" key="5">
    <source>
        <dbReference type="PIRSR" id="PIRSR001430-1"/>
    </source>
</evidence>
<dbReference type="Gene3D" id="3.30.70.660">
    <property type="entry name" value="Pseudouridine synthase I, catalytic domain, C-terminal subdomain"/>
    <property type="match status" value="1"/>
</dbReference>
<evidence type="ECO:0000256" key="7">
    <source>
        <dbReference type="RuleBase" id="RU003792"/>
    </source>
</evidence>
<dbReference type="EMBL" id="JABUOH010000047">
    <property type="protein sequence ID" value="NWN45829.1"/>
    <property type="molecule type" value="Genomic_DNA"/>
</dbReference>
<comment type="function">
    <text evidence="4">Formation of pseudouridine at positions 38, 39 and 40 in the anticodon stem and loop of transfer RNAs.</text>
</comment>
<comment type="subunit">
    <text evidence="4">Homodimer.</text>
</comment>
<dbReference type="Gene3D" id="3.30.70.580">
    <property type="entry name" value="Pseudouridine synthase I, catalytic domain, N-terminal subdomain"/>
    <property type="match status" value="1"/>
</dbReference>
<dbReference type="InterPro" id="IPR020097">
    <property type="entry name" value="PsdUridine_synth_TruA_a/b_dom"/>
</dbReference>
<keyword evidence="3 4" id="KW-0413">Isomerase</keyword>
<dbReference type="PIRSF" id="PIRSF001430">
    <property type="entry name" value="tRNA_psdUrid_synth"/>
    <property type="match status" value="1"/>
</dbReference>
<evidence type="ECO:0000313" key="10">
    <source>
        <dbReference type="Proteomes" id="UP000568109"/>
    </source>
</evidence>
<reference evidence="9 10" key="1">
    <citation type="submission" date="2020-06" db="EMBL/GenBank/DDBJ databases">
        <title>Draft genome sequence of Candidatus Phytoplasma pruni (X-disease group, subgroup 16SrIII-B) strain ChTDIII from Argentina.</title>
        <authorList>
            <person name="Fernandez F.D."/>
            <person name="Zuebert C."/>
            <person name="Huettel B."/>
            <person name="Kube M."/>
            <person name="Conci L.R."/>
        </authorList>
    </citation>
    <scope>NUCLEOTIDE SEQUENCE [LARGE SCALE GENOMIC DNA]</scope>
    <source>
        <strain evidence="9 10">ChTDIII</strain>
    </source>
</reference>
<protein>
    <recommendedName>
        <fullName evidence="4">tRNA pseudouridine synthase A</fullName>
        <ecNumber evidence="4">5.4.99.12</ecNumber>
    </recommendedName>
    <alternativeName>
        <fullName evidence="4">tRNA pseudouridine(38-40) synthase</fullName>
    </alternativeName>
    <alternativeName>
        <fullName evidence="4">tRNA pseudouridylate synthase I</fullName>
    </alternativeName>
    <alternativeName>
        <fullName evidence="4">tRNA-uridine isomerase I</fullName>
    </alternativeName>
</protein>
<comment type="similarity">
    <text evidence="1 4 7">Belongs to the tRNA pseudouridine synthase TruA family.</text>
</comment>
<feature type="domain" description="Pseudouridine synthase I TruA alpha/beta" evidence="8">
    <location>
        <begin position="11"/>
        <end position="105"/>
    </location>
</feature>
<dbReference type="PANTHER" id="PTHR11142">
    <property type="entry name" value="PSEUDOURIDYLATE SYNTHASE"/>
    <property type="match status" value="1"/>
</dbReference>
<proteinExistence type="inferred from homology"/>
<comment type="caution">
    <text evidence="4">Lacks conserved residue(s) required for the propagation of feature annotation.</text>
</comment>
<gene>
    <name evidence="4 9" type="primary">truA</name>
    <name evidence="9" type="ORF">HR065_01905</name>
</gene>
<keyword evidence="2 4" id="KW-0819">tRNA processing</keyword>
<feature type="binding site" evidence="4 6">
    <location>
        <position position="112"/>
    </location>
    <ligand>
        <name>substrate</name>
    </ligand>
</feature>
<dbReference type="InterPro" id="IPR001406">
    <property type="entry name" value="PsdUridine_synth_TruA"/>
</dbReference>
<feature type="active site" description="Nucleophile" evidence="4 5">
    <location>
        <position position="54"/>
    </location>
</feature>
<dbReference type="HAMAP" id="MF_00171">
    <property type="entry name" value="TruA"/>
    <property type="match status" value="1"/>
</dbReference>
<feature type="domain" description="Pseudouridine synthase I TruA alpha/beta" evidence="8">
    <location>
        <begin position="146"/>
        <end position="244"/>
    </location>
</feature>
<dbReference type="GO" id="GO:0031119">
    <property type="term" value="P:tRNA pseudouridine synthesis"/>
    <property type="evidence" value="ECO:0007669"/>
    <property type="project" value="UniProtKB-UniRule"/>
</dbReference>
<evidence type="ECO:0000256" key="4">
    <source>
        <dbReference type="HAMAP-Rule" id="MF_00171"/>
    </source>
</evidence>
<dbReference type="InterPro" id="IPR020095">
    <property type="entry name" value="PsdUridine_synth_TruA_C"/>
</dbReference>
<organism evidence="9 10">
    <name type="scientific">Candidatus Phytoplasma pruni</name>
    <dbReference type="NCBI Taxonomy" id="479893"/>
    <lineage>
        <taxon>Bacteria</taxon>
        <taxon>Bacillati</taxon>
        <taxon>Mycoplasmatota</taxon>
        <taxon>Mollicutes</taxon>
        <taxon>Acholeplasmatales</taxon>
        <taxon>Acholeplasmataceae</taxon>
        <taxon>Candidatus Phytoplasma</taxon>
        <taxon>16SrIII (X-disease group)</taxon>
    </lineage>
</organism>
<sequence>MKKFTYKLVLSYDGTNYHGYQKQPKVVTVQSVLENVLSRLTKRKMLTYAASRTDKGVHAEGQVVHFYTSFLIDNYFFQKALNKTLPKDIKVEELSLVYDAFHARYHTKSKIYKYFFSKKELTPFNNRFQTYFESLDFSLIEKALSLIKGEHDFVLFTNNKDEKKSTVKIVYDAFLEETEDQYILVFHGKGFLKHMILFLVGFLIRIGQKKKTLLDLENMLNLTYDKQFSYLAPPCGLVLTKIFY</sequence>
<dbReference type="NCBIfam" id="TIGR00071">
    <property type="entry name" value="hisT_truA"/>
    <property type="match status" value="1"/>
</dbReference>
<dbReference type="FunFam" id="3.30.70.580:FF:000001">
    <property type="entry name" value="tRNA pseudouridine synthase A"/>
    <property type="match status" value="1"/>
</dbReference>
<evidence type="ECO:0000259" key="8">
    <source>
        <dbReference type="Pfam" id="PF01416"/>
    </source>
</evidence>
<dbReference type="EC" id="5.4.99.12" evidence="4"/>
<dbReference type="CDD" id="cd02570">
    <property type="entry name" value="PseudoU_synth_EcTruA"/>
    <property type="match status" value="1"/>
</dbReference>
<dbReference type="InterPro" id="IPR020103">
    <property type="entry name" value="PsdUridine_synth_cat_dom_sf"/>
</dbReference>